<accession>A0A7S8FFH2</accession>
<evidence type="ECO:0000256" key="3">
    <source>
        <dbReference type="SAM" id="Phobius"/>
    </source>
</evidence>
<feature type="compositionally biased region" description="Polar residues" evidence="2">
    <location>
        <begin position="64"/>
        <end position="77"/>
    </location>
</feature>
<keyword evidence="1" id="KW-0175">Coiled coil</keyword>
<keyword evidence="3" id="KW-0812">Transmembrane</keyword>
<feature type="coiled-coil region" evidence="1">
    <location>
        <begin position="119"/>
        <end position="170"/>
    </location>
</feature>
<evidence type="ECO:0000313" key="4">
    <source>
        <dbReference type="EMBL" id="QPD04903.1"/>
    </source>
</evidence>
<evidence type="ECO:0000256" key="1">
    <source>
        <dbReference type="SAM" id="Coils"/>
    </source>
</evidence>
<evidence type="ECO:0000313" key="5">
    <source>
        <dbReference type="Proteomes" id="UP000593737"/>
    </source>
</evidence>
<keyword evidence="3" id="KW-1133">Transmembrane helix</keyword>
<dbReference type="SUPFAM" id="SSF158791">
    <property type="entry name" value="MgtE N-terminal domain-like"/>
    <property type="match status" value="1"/>
</dbReference>
<keyword evidence="3" id="KW-0472">Membrane</keyword>
<organism evidence="4 5">
    <name type="scientific">Candidatus Nitrospira kreftii</name>
    <dbReference type="NCBI Taxonomy" id="2652173"/>
    <lineage>
        <taxon>Bacteria</taxon>
        <taxon>Pseudomonadati</taxon>
        <taxon>Nitrospirota</taxon>
        <taxon>Nitrospiria</taxon>
        <taxon>Nitrospirales</taxon>
        <taxon>Nitrospiraceae</taxon>
        <taxon>Nitrospira</taxon>
    </lineage>
</organism>
<feature type="compositionally biased region" description="Polar residues" evidence="2">
    <location>
        <begin position="1"/>
        <end position="14"/>
    </location>
</feature>
<dbReference type="AlphaFoldDB" id="A0A7S8FFH2"/>
<evidence type="ECO:0000256" key="2">
    <source>
        <dbReference type="SAM" id="MobiDB-lite"/>
    </source>
</evidence>
<name>A0A7S8FFH2_9BACT</name>
<feature type="transmembrane region" description="Helical" evidence="3">
    <location>
        <begin position="38"/>
        <end position="56"/>
    </location>
</feature>
<protein>
    <recommendedName>
        <fullName evidence="6">Magnesium transporter MgtE intracellular domain-containing protein</fullName>
    </recommendedName>
</protein>
<gene>
    <name evidence="4" type="ORF">Nkreftii_002677</name>
</gene>
<proteinExistence type="predicted"/>
<evidence type="ECO:0008006" key="6">
    <source>
        <dbReference type="Google" id="ProtNLM"/>
    </source>
</evidence>
<dbReference type="Proteomes" id="UP000593737">
    <property type="component" value="Chromosome"/>
</dbReference>
<dbReference type="EMBL" id="CP047423">
    <property type="protein sequence ID" value="QPD04903.1"/>
    <property type="molecule type" value="Genomic_DNA"/>
</dbReference>
<feature type="region of interest" description="Disordered" evidence="2">
    <location>
        <begin position="64"/>
        <end position="86"/>
    </location>
</feature>
<feature type="region of interest" description="Disordered" evidence="2">
    <location>
        <begin position="1"/>
        <end position="34"/>
    </location>
</feature>
<dbReference type="KEGG" id="nkf:Nkreftii_002677"/>
<reference evidence="4 5" key="1">
    <citation type="journal article" date="2020" name="ISME J.">
        <title>Enrichment and physiological characterization of a novel comammox Nitrospira indicates ammonium inhibition of complete nitrification.</title>
        <authorList>
            <person name="Sakoula D."/>
            <person name="Koch H."/>
            <person name="Frank J."/>
            <person name="Jetten M.S.M."/>
            <person name="van Kessel M.A.H.J."/>
            <person name="Lucker S."/>
        </authorList>
    </citation>
    <scope>NUCLEOTIDE SEQUENCE [LARGE SCALE GENOMIC DNA]</scope>
    <source>
        <strain evidence="4">Comreactor17</strain>
    </source>
</reference>
<sequence length="257" mass="28874">MRAGYMNSSPTNPMKGQFRFAGPRTPDSTSRSNRHSSLWTLIGGVFGLTILLWVMVQLGQASSEPKSKVSSMPQTSLDADAVSPVQPIEKNDSEARDDAKLLAPPASQGPAIDVPREVLEMLEQRKRDLDQREETIRQNEQRLMIVRNQIEELLEQNEALEKKIQSVQAKKEERVSVQQTKAHAEKDRVAQEERTRLAKMYESMPSEDAAARLERMPDRRALEILRLVKSKTAGAILSQVKADRAAKLTEQLLAHVP</sequence>